<dbReference type="OrthoDB" id="2304331at2"/>
<evidence type="ECO:0000313" key="1">
    <source>
        <dbReference type="EMBL" id="KRL55547.1"/>
    </source>
</evidence>
<name>A0A0R1RQA7_9LACO</name>
<dbReference type="KEGG" id="lol:LACOL_0157"/>
<dbReference type="RefSeq" id="WP_057890085.1">
    <property type="nucleotide sequence ID" value="NZ_AZFE01000031.1"/>
</dbReference>
<accession>A0A0R1RQA7</accession>
<evidence type="ECO:0000313" key="2">
    <source>
        <dbReference type="Proteomes" id="UP000051697"/>
    </source>
</evidence>
<dbReference type="PATRIC" id="fig|1423778.4.peg.1182"/>
<gene>
    <name evidence="1" type="ORF">FC70_GL001148</name>
</gene>
<proteinExistence type="predicted"/>
<dbReference type="Proteomes" id="UP000051697">
    <property type="component" value="Unassembled WGS sequence"/>
</dbReference>
<reference evidence="1 2" key="1">
    <citation type="journal article" date="2015" name="Genome Announc.">
        <title>Expanding the biotechnology potential of lactobacilli through comparative genomics of 213 strains and associated genera.</title>
        <authorList>
            <person name="Sun Z."/>
            <person name="Harris H.M."/>
            <person name="McCann A."/>
            <person name="Guo C."/>
            <person name="Argimon S."/>
            <person name="Zhang W."/>
            <person name="Yang X."/>
            <person name="Jeffery I.B."/>
            <person name="Cooney J.C."/>
            <person name="Kagawa T.F."/>
            <person name="Liu W."/>
            <person name="Song Y."/>
            <person name="Salvetti E."/>
            <person name="Wrobel A."/>
            <person name="Rasinkangas P."/>
            <person name="Parkhill J."/>
            <person name="Rea M.C."/>
            <person name="O'Sullivan O."/>
            <person name="Ritari J."/>
            <person name="Douillard F.P."/>
            <person name="Paul Ross R."/>
            <person name="Yang R."/>
            <person name="Briner A.E."/>
            <person name="Felis G.E."/>
            <person name="de Vos W.M."/>
            <person name="Barrangou R."/>
            <person name="Klaenhammer T.R."/>
            <person name="Caufield P.W."/>
            <person name="Cui Y."/>
            <person name="Zhang H."/>
            <person name="O'Toole P.W."/>
        </authorList>
    </citation>
    <scope>NUCLEOTIDE SEQUENCE [LARGE SCALE GENOMIC DNA]</scope>
    <source>
        <strain evidence="1 2">DSM 15707</strain>
    </source>
</reference>
<comment type="caution">
    <text evidence="1">The sequence shown here is derived from an EMBL/GenBank/DDBJ whole genome shotgun (WGS) entry which is preliminary data.</text>
</comment>
<organism evidence="1 2">
    <name type="scientific">Paucilactobacillus oligofermentans DSM 15707 = LMG 22743</name>
    <dbReference type="NCBI Taxonomy" id="1423778"/>
    <lineage>
        <taxon>Bacteria</taxon>
        <taxon>Bacillati</taxon>
        <taxon>Bacillota</taxon>
        <taxon>Bacilli</taxon>
        <taxon>Lactobacillales</taxon>
        <taxon>Lactobacillaceae</taxon>
        <taxon>Paucilactobacillus</taxon>
    </lineage>
</organism>
<dbReference type="AlphaFoldDB" id="A0A0R1RQA7"/>
<dbReference type="EMBL" id="AZFE01000031">
    <property type="protein sequence ID" value="KRL55547.1"/>
    <property type="molecule type" value="Genomic_DNA"/>
</dbReference>
<keyword evidence="2" id="KW-1185">Reference proteome</keyword>
<sequence length="107" mass="12081">MFNVFGMLKMFSVNHHHISNSQIVVTDQAGKPNSLLTDLLRDVISSINIFINIADVISVEELVAIFAERTPLPADVLSEYEKILKQDILRVNFATRKGQIELIFPEV</sequence>
<protein>
    <submittedName>
        <fullName evidence="1">Uncharacterized protein</fullName>
    </submittedName>
</protein>
<dbReference type="STRING" id="1423778.FC70_GL001148"/>